<feature type="zinc finger region" description="C3H1-type" evidence="4">
    <location>
        <begin position="389"/>
        <end position="417"/>
    </location>
</feature>
<dbReference type="InterPro" id="IPR057683">
    <property type="entry name" value="DUF7923"/>
</dbReference>
<evidence type="ECO:0000256" key="5">
    <source>
        <dbReference type="SAM" id="MobiDB-lite"/>
    </source>
</evidence>
<dbReference type="PANTHER" id="PTHR37543">
    <property type="entry name" value="CCCH ZINC FINGER DNA BINDING PROTEIN (AFU_ORTHOLOGUE AFUA_5G12760)"/>
    <property type="match status" value="1"/>
</dbReference>
<feature type="compositionally biased region" description="Low complexity" evidence="5">
    <location>
        <begin position="312"/>
        <end position="331"/>
    </location>
</feature>
<evidence type="ECO:0000256" key="4">
    <source>
        <dbReference type="PROSITE-ProRule" id="PRU00723"/>
    </source>
</evidence>
<feature type="region of interest" description="Disordered" evidence="5">
    <location>
        <begin position="312"/>
        <end position="339"/>
    </location>
</feature>
<feature type="domain" description="C3H1-type" evidence="6">
    <location>
        <begin position="389"/>
        <end position="417"/>
    </location>
</feature>
<dbReference type="Proteomes" id="UP000310066">
    <property type="component" value="Unassembled WGS sequence"/>
</dbReference>
<dbReference type="Pfam" id="PF25540">
    <property type="entry name" value="DUF7923"/>
    <property type="match status" value="1"/>
</dbReference>
<evidence type="ECO:0000259" key="6">
    <source>
        <dbReference type="PROSITE" id="PS50103"/>
    </source>
</evidence>
<organism evidence="7 8">
    <name type="scientific">Friedmanniomyces endolithicus</name>
    <dbReference type="NCBI Taxonomy" id="329885"/>
    <lineage>
        <taxon>Eukaryota</taxon>
        <taxon>Fungi</taxon>
        <taxon>Dikarya</taxon>
        <taxon>Ascomycota</taxon>
        <taxon>Pezizomycotina</taxon>
        <taxon>Dothideomycetes</taxon>
        <taxon>Dothideomycetidae</taxon>
        <taxon>Mycosphaerellales</taxon>
        <taxon>Teratosphaeriaceae</taxon>
        <taxon>Friedmanniomyces</taxon>
    </lineage>
</organism>
<evidence type="ECO:0000256" key="1">
    <source>
        <dbReference type="ARBA" id="ARBA00022723"/>
    </source>
</evidence>
<evidence type="ECO:0000313" key="8">
    <source>
        <dbReference type="Proteomes" id="UP000310066"/>
    </source>
</evidence>
<protein>
    <recommendedName>
        <fullName evidence="6">C3H1-type domain-containing protein</fullName>
    </recommendedName>
</protein>
<dbReference type="InterPro" id="IPR000571">
    <property type="entry name" value="Znf_CCCH"/>
</dbReference>
<reference evidence="7 8" key="1">
    <citation type="submission" date="2017-03" db="EMBL/GenBank/DDBJ databases">
        <title>Genomes of endolithic fungi from Antarctica.</title>
        <authorList>
            <person name="Coleine C."/>
            <person name="Masonjones S."/>
            <person name="Stajich J.E."/>
        </authorList>
    </citation>
    <scope>NUCLEOTIDE SEQUENCE [LARGE SCALE GENOMIC DNA]</scope>
    <source>
        <strain evidence="7 8">CCFEE 5311</strain>
    </source>
</reference>
<proteinExistence type="predicted"/>
<keyword evidence="1 4" id="KW-0479">Metal-binding</keyword>
<dbReference type="InterPro" id="IPR057654">
    <property type="entry name" value="Znf-CCCH_tandem"/>
</dbReference>
<dbReference type="InterPro" id="IPR036855">
    <property type="entry name" value="Znf_CCCH_sf"/>
</dbReference>
<name>A0A4U0U730_9PEZI</name>
<comment type="caution">
    <text evidence="7">The sequence shown here is derived from an EMBL/GenBank/DDBJ whole genome shotgun (WGS) entry which is preliminary data.</text>
</comment>
<gene>
    <name evidence="7" type="ORF">B0A54_14496</name>
</gene>
<keyword evidence="2 4" id="KW-0863">Zinc-finger</keyword>
<dbReference type="STRING" id="329885.A0A4U0U730"/>
<dbReference type="PANTHER" id="PTHR37543:SF1">
    <property type="entry name" value="CCCH ZINC FINGER DNA BINDING PROTEIN (AFU_ORTHOLOGUE AFUA_5G12760)"/>
    <property type="match status" value="1"/>
</dbReference>
<dbReference type="AlphaFoldDB" id="A0A4U0U730"/>
<dbReference type="Pfam" id="PF25542">
    <property type="entry name" value="zf-CCCH_12"/>
    <property type="match status" value="1"/>
</dbReference>
<dbReference type="SUPFAM" id="SSF90229">
    <property type="entry name" value="CCCH zinc finger"/>
    <property type="match status" value="1"/>
</dbReference>
<evidence type="ECO:0000256" key="3">
    <source>
        <dbReference type="ARBA" id="ARBA00022833"/>
    </source>
</evidence>
<evidence type="ECO:0000313" key="7">
    <source>
        <dbReference type="EMBL" id="TKA30888.1"/>
    </source>
</evidence>
<dbReference type="OrthoDB" id="2270193at2759"/>
<evidence type="ECO:0000256" key="2">
    <source>
        <dbReference type="ARBA" id="ARBA00022771"/>
    </source>
</evidence>
<dbReference type="GO" id="GO:0008270">
    <property type="term" value="F:zinc ion binding"/>
    <property type="evidence" value="ECO:0007669"/>
    <property type="project" value="UniProtKB-KW"/>
</dbReference>
<accession>A0A4U0U730</accession>
<dbReference type="EMBL" id="NAJP01000099">
    <property type="protein sequence ID" value="TKA30888.1"/>
    <property type="molecule type" value="Genomic_DNA"/>
</dbReference>
<keyword evidence="3 4" id="KW-0862">Zinc</keyword>
<dbReference type="PROSITE" id="PS50103">
    <property type="entry name" value="ZF_C3H1"/>
    <property type="match status" value="1"/>
</dbReference>
<sequence length="499" mass="55256">MNGHASSPMDYKSCLEGFRRSDSERDAFVAELLQNFQALELKYTEKCDDYNNEVESRRMWQSKAKTSEVALIEQKQASGSNNFALAVIDGDGAVFQDYLLAQGKDGGADCAHYLHTELRKHLKATYPDSNVADWSIVVHIVLNMQGLGNKLQQCNIINNPNELVAFGRAFSLAQPLFSFIDVGGGKERADHKVREMLRLFLPNAQCKHVFFGPCHDNGYLPVLEPYRLDQATAARLTLIECSPATPGFQQVGLQRIRCPKVFRMENLPAKVNGTTPSTYQATNGVTPPYQNALPVRTTTGMNASTATFVPTAPVKHSSSSSPAPSAESGASNTWAAVGKTGPTTKTIDITSKKAPAKKHVLVNTYDERLDAPLPESDSKAFARFADRIKIHGKMCNNYHLTGKCEAGEYCDYHHGERLTPGEQLVLKHKARSLCCPQKTTCRDAGCSLGHHCKHGSGCYLEWCRFAETHGRDLEPAKKVFADGSEEWLSSYLERYRTRQ</sequence>
<dbReference type="Pfam" id="PF25543">
    <property type="entry name" value="zf-CCCH_tandem"/>
    <property type="match status" value="1"/>
</dbReference>